<gene>
    <name evidence="1" type="ORF">HXK21_01775</name>
</gene>
<sequence length="141" mass="15616">MNVLLYALLALFGFAALFGLYDYYKQRNGRADGETAEPETPQPPRAACGLTDVCTMHCALAAPQEPAEYYDDEELDAFKGVRSDQYTSEQTAAFEEVLDTMLKTDVHGWLRSLHKRGIQLPAALKPKALAIVREVTPAHAQ</sequence>
<organism evidence="1 2">
    <name type="scientific">Alloprevotella tannerae</name>
    <dbReference type="NCBI Taxonomy" id="76122"/>
    <lineage>
        <taxon>Bacteria</taxon>
        <taxon>Pseudomonadati</taxon>
        <taxon>Bacteroidota</taxon>
        <taxon>Bacteroidia</taxon>
        <taxon>Bacteroidales</taxon>
        <taxon>Prevotellaceae</taxon>
        <taxon>Alloprevotella</taxon>
    </lineage>
</organism>
<evidence type="ECO:0000313" key="2">
    <source>
        <dbReference type="Proteomes" id="UP000704068"/>
    </source>
</evidence>
<dbReference type="Proteomes" id="UP000704068">
    <property type="component" value="Unassembled WGS sequence"/>
</dbReference>
<comment type="caution">
    <text evidence="1">The sequence shown here is derived from an EMBL/GenBank/DDBJ whole genome shotgun (WGS) entry which is preliminary data.</text>
</comment>
<reference evidence="1" key="1">
    <citation type="submission" date="2020-04" db="EMBL/GenBank/DDBJ databases">
        <title>Deep metagenomics examines the oral microbiome during advanced dental caries in children, revealing novel taxa and co-occurrences with host molecules.</title>
        <authorList>
            <person name="Baker J.L."/>
            <person name="Morton J.T."/>
            <person name="Dinis M."/>
            <person name="Alvarez R."/>
            <person name="Tran N.C."/>
            <person name="Knight R."/>
            <person name="Edlund A."/>
        </authorList>
    </citation>
    <scope>NUCLEOTIDE SEQUENCE</scope>
    <source>
        <strain evidence="1">JCVI_34_bin.1</strain>
    </source>
</reference>
<proteinExistence type="predicted"/>
<protein>
    <recommendedName>
        <fullName evidence="3">Phospholipase</fullName>
    </recommendedName>
</protein>
<accession>A0A929WX54</accession>
<dbReference type="RefSeq" id="WP_303762895.1">
    <property type="nucleotide sequence ID" value="NZ_JABZGR010000003.1"/>
</dbReference>
<name>A0A929WX54_9BACT</name>
<evidence type="ECO:0000313" key="1">
    <source>
        <dbReference type="EMBL" id="MBF0969760.1"/>
    </source>
</evidence>
<dbReference type="EMBL" id="JABZGR010000003">
    <property type="protein sequence ID" value="MBF0969760.1"/>
    <property type="molecule type" value="Genomic_DNA"/>
</dbReference>
<evidence type="ECO:0008006" key="3">
    <source>
        <dbReference type="Google" id="ProtNLM"/>
    </source>
</evidence>
<dbReference type="AlphaFoldDB" id="A0A929WX54"/>